<dbReference type="Proteomes" id="UP000503447">
    <property type="component" value="Chromosome"/>
</dbReference>
<evidence type="ECO:0000256" key="2">
    <source>
        <dbReference type="ARBA" id="ARBA00022723"/>
    </source>
</evidence>
<keyword evidence="2" id="KW-0479">Metal-binding</keyword>
<dbReference type="GO" id="GO:0051539">
    <property type="term" value="F:4 iron, 4 sulfur cluster binding"/>
    <property type="evidence" value="ECO:0007669"/>
    <property type="project" value="UniProtKB-KW"/>
</dbReference>
<dbReference type="GO" id="GO:0046872">
    <property type="term" value="F:metal ion binding"/>
    <property type="evidence" value="ECO:0007669"/>
    <property type="project" value="UniProtKB-KW"/>
</dbReference>
<sequence length="353" mass="38376">MSRTRVTVAVSQAPGKHPAKRALEESIVAALLLEPDVEVSVVPNLYDLGPDHTGRLFLESVKGDMVVLSWLYPRAAFWLLDRDGIKGHFGETKLKPPADDDEEAETDADTPVDQPPAIGPAGTIPDRFIYTLDLRDSNRYEAYVAEIKRIVAECRERRAAKARERAANSPAIIQLGLSLSKPEPEDVPAPQKAFTPEALLAAPAGRRWYPVIDYSRCTNCLECLDFCLFGVYGVDSIERILVENQDQCKKGCPACSRVCPQQAIIFPEYKSAAIAGAETGAVGGLKIDLSRLFGGDVGDALAAAVEERDRELVNAGREAVGLSVGIPKRQADKVQGPKDDLDRLVDDLDNLGL</sequence>
<dbReference type="AlphaFoldDB" id="A0A6M5YY82"/>
<proteinExistence type="predicted"/>
<dbReference type="SUPFAM" id="SSF54862">
    <property type="entry name" value="4Fe-4S ferredoxins"/>
    <property type="match status" value="1"/>
</dbReference>
<dbReference type="EMBL" id="CP053452">
    <property type="protein sequence ID" value="QJW98979.1"/>
    <property type="molecule type" value="Genomic_DNA"/>
</dbReference>
<dbReference type="PANTHER" id="PTHR43687">
    <property type="entry name" value="ADENYLYLSULFATE REDUCTASE, BETA SUBUNIT"/>
    <property type="match status" value="1"/>
</dbReference>
<name>A0A6M5YY82_9BACT</name>
<dbReference type="PANTHER" id="PTHR43687:SF1">
    <property type="entry name" value="FERREDOXIN III"/>
    <property type="match status" value="1"/>
</dbReference>
<evidence type="ECO:0000313" key="8">
    <source>
        <dbReference type="Proteomes" id="UP000503447"/>
    </source>
</evidence>
<feature type="compositionally biased region" description="Acidic residues" evidence="5">
    <location>
        <begin position="99"/>
        <end position="110"/>
    </location>
</feature>
<keyword evidence="8" id="KW-1185">Reference proteome</keyword>
<feature type="domain" description="4Fe-4S ferredoxin-type" evidence="6">
    <location>
        <begin position="238"/>
        <end position="269"/>
    </location>
</feature>
<gene>
    <name evidence="7" type="ORF">FTUN_6574</name>
</gene>
<dbReference type="PROSITE" id="PS51379">
    <property type="entry name" value="4FE4S_FER_2"/>
    <property type="match status" value="2"/>
</dbReference>
<accession>A0A6M5YY82</accession>
<dbReference type="InterPro" id="IPR017896">
    <property type="entry name" value="4Fe4S_Fe-S-bd"/>
</dbReference>
<feature type="domain" description="4Fe-4S ferredoxin-type" evidence="6">
    <location>
        <begin position="208"/>
        <end position="237"/>
    </location>
</feature>
<dbReference type="InterPro" id="IPR050572">
    <property type="entry name" value="Fe-S_Ferredoxin"/>
</dbReference>
<organism evidence="7 8">
    <name type="scientific">Frigoriglobus tundricola</name>
    <dbReference type="NCBI Taxonomy" id="2774151"/>
    <lineage>
        <taxon>Bacteria</taxon>
        <taxon>Pseudomonadati</taxon>
        <taxon>Planctomycetota</taxon>
        <taxon>Planctomycetia</taxon>
        <taxon>Gemmatales</taxon>
        <taxon>Gemmataceae</taxon>
        <taxon>Frigoriglobus</taxon>
    </lineage>
</organism>
<evidence type="ECO:0000256" key="3">
    <source>
        <dbReference type="ARBA" id="ARBA00023004"/>
    </source>
</evidence>
<dbReference type="RefSeq" id="WP_171474041.1">
    <property type="nucleotide sequence ID" value="NZ_CP053452.2"/>
</dbReference>
<evidence type="ECO:0000256" key="1">
    <source>
        <dbReference type="ARBA" id="ARBA00022485"/>
    </source>
</evidence>
<dbReference type="KEGG" id="ftj:FTUN_6574"/>
<feature type="region of interest" description="Disordered" evidence="5">
    <location>
        <begin position="90"/>
        <end position="122"/>
    </location>
</feature>
<evidence type="ECO:0000313" key="7">
    <source>
        <dbReference type="EMBL" id="QJW98979.1"/>
    </source>
</evidence>
<keyword evidence="3" id="KW-0408">Iron</keyword>
<dbReference type="Gene3D" id="3.30.70.20">
    <property type="match status" value="1"/>
</dbReference>
<keyword evidence="4" id="KW-0411">Iron-sulfur</keyword>
<protein>
    <recommendedName>
        <fullName evidence="6">4Fe-4S ferredoxin-type domain-containing protein</fullName>
    </recommendedName>
</protein>
<keyword evidence="1" id="KW-0004">4Fe-4S</keyword>
<evidence type="ECO:0000259" key="6">
    <source>
        <dbReference type="PROSITE" id="PS51379"/>
    </source>
</evidence>
<evidence type="ECO:0000256" key="5">
    <source>
        <dbReference type="SAM" id="MobiDB-lite"/>
    </source>
</evidence>
<evidence type="ECO:0000256" key="4">
    <source>
        <dbReference type="ARBA" id="ARBA00023014"/>
    </source>
</evidence>
<reference evidence="8" key="1">
    <citation type="submission" date="2020-05" db="EMBL/GenBank/DDBJ databases">
        <title>Frigoriglobus tundricola gen. nov., sp. nov., a psychrotolerant cellulolytic planctomycete of the family Gemmataceae with two divergent copies of 16S rRNA gene.</title>
        <authorList>
            <person name="Kulichevskaya I.S."/>
            <person name="Ivanova A.A."/>
            <person name="Naumoff D.G."/>
            <person name="Beletsky A.V."/>
            <person name="Rijpstra W.I.C."/>
            <person name="Sinninghe Damste J.S."/>
            <person name="Mardanov A.V."/>
            <person name="Ravin N.V."/>
            <person name="Dedysh S.N."/>
        </authorList>
    </citation>
    <scope>NUCLEOTIDE SEQUENCE [LARGE SCALE GENOMIC DNA]</scope>
    <source>
        <strain evidence="8">PL17</strain>
    </source>
</reference>